<evidence type="ECO:0000313" key="2">
    <source>
        <dbReference type="EMBL" id="KAG7579648.1"/>
    </source>
</evidence>
<name>A0A8T1Y3Z6_9BRAS</name>
<comment type="caution">
    <text evidence="1">The sequence shown here is derived from an EMBL/GenBank/DDBJ whole genome shotgun (WGS) entry which is preliminary data.</text>
</comment>
<dbReference type="EMBL" id="JAEFBK010000008">
    <property type="protein sequence ID" value="KAG7579648.1"/>
    <property type="molecule type" value="Genomic_DNA"/>
</dbReference>
<organism evidence="1 3">
    <name type="scientific">Arabidopsis thaliana x Arabidopsis arenosa</name>
    <dbReference type="NCBI Taxonomy" id="1240361"/>
    <lineage>
        <taxon>Eukaryota</taxon>
        <taxon>Viridiplantae</taxon>
        <taxon>Streptophyta</taxon>
        <taxon>Embryophyta</taxon>
        <taxon>Tracheophyta</taxon>
        <taxon>Spermatophyta</taxon>
        <taxon>Magnoliopsida</taxon>
        <taxon>eudicotyledons</taxon>
        <taxon>Gunneridae</taxon>
        <taxon>Pentapetalae</taxon>
        <taxon>rosids</taxon>
        <taxon>malvids</taxon>
        <taxon>Brassicales</taxon>
        <taxon>Brassicaceae</taxon>
        <taxon>Camelineae</taxon>
        <taxon>Arabidopsis</taxon>
    </lineage>
</organism>
<evidence type="ECO:0000313" key="3">
    <source>
        <dbReference type="Proteomes" id="UP000694240"/>
    </source>
</evidence>
<evidence type="ECO:0000313" key="1">
    <source>
        <dbReference type="EMBL" id="KAG7539988.1"/>
    </source>
</evidence>
<accession>A0A8T1Y3Z6</accession>
<dbReference type="EMBL" id="JAEFBK010000012">
    <property type="protein sequence ID" value="KAG7539988.1"/>
    <property type="molecule type" value="Genomic_DNA"/>
</dbReference>
<sequence>MLRLGGSFSFLQQEFTIRFGSRSERSTYAYRCQLVFDGSKASSSKPHQIGFASRCFIFLSRFNNKRGRVVQSFPVVMAFSVINNKIQFSEKK</sequence>
<dbReference type="AlphaFoldDB" id="A0A8T1Y3Z6"/>
<dbReference type="Proteomes" id="UP000694240">
    <property type="component" value="Chromosome 12"/>
</dbReference>
<reference evidence="1 3" key="1">
    <citation type="submission" date="2020-12" db="EMBL/GenBank/DDBJ databases">
        <title>Concerted genomic and epigenomic changes stabilize Arabidopsis allopolyploids.</title>
        <authorList>
            <person name="Chen Z."/>
        </authorList>
    </citation>
    <scope>NUCLEOTIDE SEQUENCE [LARGE SCALE GENOMIC DNA]</scope>
    <source>
        <strain evidence="1">Allo738</strain>
        <tissue evidence="1">Leaf</tissue>
    </source>
</reference>
<gene>
    <name evidence="2" type="ORF">ISN45_Aa03g037780</name>
    <name evidence="1" type="ORF">ISN45_Aa07g002510</name>
</gene>
<keyword evidence="3" id="KW-1185">Reference proteome</keyword>
<dbReference type="Proteomes" id="UP000694240">
    <property type="component" value="Chromosome 8"/>
</dbReference>
<protein>
    <submittedName>
        <fullName evidence="1">Uncharacterized protein</fullName>
    </submittedName>
</protein>
<proteinExistence type="predicted"/>